<dbReference type="Proteomes" id="UP001500133">
    <property type="component" value="Unassembled WGS sequence"/>
</dbReference>
<accession>A0ABP7LF71</accession>
<feature type="domain" description="DUF1266" evidence="1">
    <location>
        <begin position="479"/>
        <end position="624"/>
    </location>
</feature>
<gene>
    <name evidence="2" type="ORF">GCM10022228_09180</name>
</gene>
<feature type="domain" description="DUF1266" evidence="1">
    <location>
        <begin position="54"/>
        <end position="192"/>
    </location>
</feature>
<protein>
    <recommendedName>
        <fullName evidence="1">DUF1266 domain-containing protein</fullName>
    </recommendedName>
</protein>
<evidence type="ECO:0000313" key="3">
    <source>
        <dbReference type="Proteomes" id="UP001500133"/>
    </source>
</evidence>
<proteinExistence type="predicted"/>
<dbReference type="Pfam" id="PF06889">
    <property type="entry name" value="DUF1266"/>
    <property type="match status" value="2"/>
</dbReference>
<keyword evidence="3" id="KW-1185">Reference proteome</keyword>
<reference evidence="3" key="1">
    <citation type="journal article" date="2019" name="Int. J. Syst. Evol. Microbiol.">
        <title>The Global Catalogue of Microorganisms (GCM) 10K type strain sequencing project: providing services to taxonomists for standard genome sequencing and annotation.</title>
        <authorList>
            <consortium name="The Broad Institute Genomics Platform"/>
            <consortium name="The Broad Institute Genome Sequencing Center for Infectious Disease"/>
            <person name="Wu L."/>
            <person name="Ma J."/>
        </authorList>
    </citation>
    <scope>NUCLEOTIDE SEQUENCE [LARGE SCALE GENOMIC DNA]</scope>
    <source>
        <strain evidence="3">JCM 16914</strain>
    </source>
</reference>
<comment type="caution">
    <text evidence="2">The sequence shown here is derived from an EMBL/GenBank/DDBJ whole genome shotgun (WGS) entry which is preliminary data.</text>
</comment>
<organism evidence="2 3">
    <name type="scientific">Halomonas cibimaris</name>
    <dbReference type="NCBI Taxonomy" id="657012"/>
    <lineage>
        <taxon>Bacteria</taxon>
        <taxon>Pseudomonadati</taxon>
        <taxon>Pseudomonadota</taxon>
        <taxon>Gammaproteobacteria</taxon>
        <taxon>Oceanospirillales</taxon>
        <taxon>Halomonadaceae</taxon>
        <taxon>Halomonas</taxon>
    </lineage>
</organism>
<sequence length="677" mass="76117">MLDALHAWWGQQLTLCTADAAPCALPAEAHKNLSSLGIACPDAYGRWPAAELWLAQTWQINAREALIEAMLWLAAQGERQRWDVDAAALKAMNVAKRREWQQQTSNHSAPYAALLCEWVAAGEPLEWAAWDWLRLAELAWAGGGCGFLSEAEVAHFAGHAADLLHRRYDDWQQVLCAYLRGLGLFSGTDCRGAAHTLPPPAALNAPEQPWQHALAALLTPPGLAASRAAMRDYRATLGHWLQALAGVRDPALMLRQREPRLPLPEQHRADAERYLKDALELYADEGAEALGRYWLPAEAHHLNQMAADAAHGVYPPSRTPFGRPSREALAERGRLGQASRYAATVHMAEKFAFYLHTALDTRRFDEAALLTMAQSLKSCLCHFYTTPTRLLEAWLAWERCLPEPDQAGLCHDIAWHLHDPGSVFHWVDWQPGAWCEPHPRPSLRHFTAMALVGPLNSTTWRQPSPESRREREALVAWMEEHYQLHSADELRGFIDYMLEAGDRQDYQINYAPYTLNRERLEEEIAISQTGASPLEERHHVLRLKRVRDNEDGCNERDMAAWDIAQTVDLAIAGRELGWLDARGLTEVLERAYVLAENHYGGWQEYADGLYAGFSFFMGETDERESFLAGLRHALVAWCCGAPVLAGVWASLDFPGSRPRHFAPLHIDTLPGDRQTLH</sequence>
<dbReference type="InterPro" id="IPR009677">
    <property type="entry name" value="DUF1266"/>
</dbReference>
<dbReference type="EMBL" id="BAAAZT010000030">
    <property type="protein sequence ID" value="GAA3900763.1"/>
    <property type="molecule type" value="Genomic_DNA"/>
</dbReference>
<evidence type="ECO:0000259" key="1">
    <source>
        <dbReference type="Pfam" id="PF06889"/>
    </source>
</evidence>
<dbReference type="RefSeq" id="WP_344702757.1">
    <property type="nucleotide sequence ID" value="NZ_BAAAZT010000030.1"/>
</dbReference>
<evidence type="ECO:0000313" key="2">
    <source>
        <dbReference type="EMBL" id="GAA3900763.1"/>
    </source>
</evidence>
<name>A0ABP7LF71_9GAMM</name>